<evidence type="ECO:0000256" key="2">
    <source>
        <dbReference type="ARBA" id="ARBA00022525"/>
    </source>
</evidence>
<comment type="subcellular location">
    <subcellularLocation>
        <location evidence="1">Secreted</location>
    </subcellularLocation>
</comment>
<keyword evidence="3" id="KW-0645">Protease</keyword>
<dbReference type="InterPro" id="IPR018114">
    <property type="entry name" value="TRYPSIN_HIS"/>
</dbReference>
<evidence type="ECO:0000256" key="5">
    <source>
        <dbReference type="ARBA" id="ARBA00022801"/>
    </source>
</evidence>
<organism evidence="11 12">
    <name type="scientific">Drosophila mojavensis</name>
    <name type="common">Fruit fly</name>
    <dbReference type="NCBI Taxonomy" id="7230"/>
    <lineage>
        <taxon>Eukaryota</taxon>
        <taxon>Metazoa</taxon>
        <taxon>Ecdysozoa</taxon>
        <taxon>Arthropoda</taxon>
        <taxon>Hexapoda</taxon>
        <taxon>Insecta</taxon>
        <taxon>Pterygota</taxon>
        <taxon>Neoptera</taxon>
        <taxon>Endopterygota</taxon>
        <taxon>Diptera</taxon>
        <taxon>Brachycera</taxon>
        <taxon>Muscomorpha</taxon>
        <taxon>Ephydroidea</taxon>
        <taxon>Drosophilidae</taxon>
        <taxon>Drosophila</taxon>
    </lineage>
</organism>
<keyword evidence="12" id="KW-1185">Reference proteome</keyword>
<dbReference type="SMR" id="A0A0Q9XPY4"/>
<dbReference type="GO" id="GO:0004252">
    <property type="term" value="F:serine-type endopeptidase activity"/>
    <property type="evidence" value="ECO:0007669"/>
    <property type="project" value="InterPro"/>
</dbReference>
<dbReference type="InterPro" id="IPR009003">
    <property type="entry name" value="Peptidase_S1_PA"/>
</dbReference>
<keyword evidence="6" id="KW-0720">Serine protease</keyword>
<dbReference type="InterPro" id="IPR001314">
    <property type="entry name" value="Peptidase_S1A"/>
</dbReference>
<dbReference type="PRINTS" id="PR00722">
    <property type="entry name" value="CHYMOTRYPSIN"/>
</dbReference>
<keyword evidence="7" id="KW-0865">Zymogen</keyword>
<dbReference type="InParanoid" id="A0A0Q9XPY4"/>
<evidence type="ECO:0000313" key="12">
    <source>
        <dbReference type="Proteomes" id="UP000009192"/>
    </source>
</evidence>
<dbReference type="InterPro" id="IPR043504">
    <property type="entry name" value="Peptidase_S1_PA_chymotrypsin"/>
</dbReference>
<feature type="signal peptide" evidence="9">
    <location>
        <begin position="1"/>
        <end position="24"/>
    </location>
</feature>
<accession>A0A0Q9XPY4</accession>
<dbReference type="FunFam" id="2.40.10.10:FF:000146">
    <property type="entry name" value="Serine protease 53"/>
    <property type="match status" value="1"/>
</dbReference>
<dbReference type="KEGG" id="dmo:Dmoj_GI26169"/>
<evidence type="ECO:0000256" key="6">
    <source>
        <dbReference type="ARBA" id="ARBA00022825"/>
    </source>
</evidence>
<evidence type="ECO:0000256" key="1">
    <source>
        <dbReference type="ARBA" id="ARBA00004613"/>
    </source>
</evidence>
<feature type="chain" id="PRO_5006388129" description="Peptidase S1 domain-containing protein" evidence="9">
    <location>
        <begin position="25"/>
        <end position="272"/>
    </location>
</feature>
<dbReference type="EMBL" id="CH933809">
    <property type="protein sequence ID" value="KRG06184.1"/>
    <property type="molecule type" value="Genomic_DNA"/>
</dbReference>
<keyword evidence="5" id="KW-0378">Hydrolase</keyword>
<dbReference type="PANTHER" id="PTHR24250:SF27">
    <property type="entry name" value="ELASTASE 2 LIKE"/>
    <property type="match status" value="1"/>
</dbReference>
<dbReference type="Pfam" id="PF00089">
    <property type="entry name" value="Trypsin"/>
    <property type="match status" value="1"/>
</dbReference>
<dbReference type="OrthoDB" id="5565075at2759"/>
<evidence type="ECO:0000256" key="3">
    <source>
        <dbReference type="ARBA" id="ARBA00022670"/>
    </source>
</evidence>
<dbReference type="InterPro" id="IPR001254">
    <property type="entry name" value="Trypsin_dom"/>
</dbReference>
<sequence>MESLHRRWQLLLVAIVFCLCHVESKPSQVERIINGQNARPKQFPYQVIYDIEINKHWITMCGGTIIGKRTILTAAHCLDGTRGEIQRIKIYLGAVDKSNSTETGQQIVIVEAGSYVIHEEWDLCEIINDIALIKLPTDLEFNQYIQPAKLPEPKSLHADTNAIVSGWGLVNGHTSTQHLQYASVKTISNKLCESLKDSNKKFYSHWLCVAPSKSVTCSGDSGGPLVEKNSDGSSTVIGIVSFGVEGCPINTLRFFTRVSYFLTWIAQHSNEP</sequence>
<evidence type="ECO:0000256" key="8">
    <source>
        <dbReference type="ARBA" id="ARBA00023157"/>
    </source>
</evidence>
<dbReference type="Proteomes" id="UP000009192">
    <property type="component" value="Unassembled WGS sequence"/>
</dbReference>
<keyword evidence="8" id="KW-1015">Disulfide bond</keyword>
<dbReference type="Gene3D" id="2.40.10.10">
    <property type="entry name" value="Trypsin-like serine proteases"/>
    <property type="match status" value="1"/>
</dbReference>
<evidence type="ECO:0000256" key="4">
    <source>
        <dbReference type="ARBA" id="ARBA00022729"/>
    </source>
</evidence>
<protein>
    <recommendedName>
        <fullName evidence="10">Peptidase S1 domain-containing protein</fullName>
    </recommendedName>
</protein>
<dbReference type="SMART" id="SM00020">
    <property type="entry name" value="Tryp_SPc"/>
    <property type="match status" value="1"/>
</dbReference>
<feature type="domain" description="Peptidase S1" evidence="10">
    <location>
        <begin position="32"/>
        <end position="270"/>
    </location>
</feature>
<dbReference type="GO" id="GO:0005576">
    <property type="term" value="C:extracellular region"/>
    <property type="evidence" value="ECO:0007669"/>
    <property type="project" value="UniProtKB-SubCell"/>
</dbReference>
<evidence type="ECO:0000256" key="9">
    <source>
        <dbReference type="SAM" id="SignalP"/>
    </source>
</evidence>
<gene>
    <name evidence="11" type="primary">Dmoj\GI26169</name>
    <name evidence="11" type="ORF">Dmoj_GI26169</name>
</gene>
<keyword evidence="2" id="KW-0964">Secreted</keyword>
<evidence type="ECO:0000259" key="10">
    <source>
        <dbReference type="PROSITE" id="PS50240"/>
    </source>
</evidence>
<dbReference type="AlphaFoldDB" id="A0A0Q9XPY4"/>
<proteinExistence type="predicted"/>
<dbReference type="PROSITE" id="PS00134">
    <property type="entry name" value="TRYPSIN_HIS"/>
    <property type="match status" value="1"/>
</dbReference>
<dbReference type="CDD" id="cd00190">
    <property type="entry name" value="Tryp_SPc"/>
    <property type="match status" value="1"/>
</dbReference>
<evidence type="ECO:0000313" key="11">
    <source>
        <dbReference type="EMBL" id="KRG06184.1"/>
    </source>
</evidence>
<keyword evidence="4 9" id="KW-0732">Signal</keyword>
<dbReference type="PANTHER" id="PTHR24250">
    <property type="entry name" value="CHYMOTRYPSIN-RELATED"/>
    <property type="match status" value="1"/>
</dbReference>
<evidence type="ECO:0000256" key="7">
    <source>
        <dbReference type="ARBA" id="ARBA00023145"/>
    </source>
</evidence>
<reference evidence="11 12" key="1">
    <citation type="journal article" date="2007" name="Nature">
        <title>Evolution of genes and genomes on the Drosophila phylogeny.</title>
        <authorList>
            <consortium name="Drosophila 12 Genomes Consortium"/>
            <person name="Clark A.G."/>
            <person name="Eisen M.B."/>
            <person name="Smith D.R."/>
            <person name="Bergman C.M."/>
            <person name="Oliver B."/>
            <person name="Markow T.A."/>
            <person name="Kaufman T.C."/>
            <person name="Kellis M."/>
            <person name="Gelbart W."/>
            <person name="Iyer V.N."/>
            <person name="Pollard D.A."/>
            <person name="Sackton T.B."/>
            <person name="Larracuente A.M."/>
            <person name="Singh N.D."/>
            <person name="Abad J.P."/>
            <person name="Abt D.N."/>
            <person name="Adryan B."/>
            <person name="Aguade M."/>
            <person name="Akashi H."/>
            <person name="Anderson W.W."/>
            <person name="Aquadro C.F."/>
            <person name="Ardell D.H."/>
            <person name="Arguello R."/>
            <person name="Artieri C.G."/>
            <person name="Barbash D.A."/>
            <person name="Barker D."/>
            <person name="Barsanti P."/>
            <person name="Batterham P."/>
            <person name="Batzoglou S."/>
            <person name="Begun D."/>
            <person name="Bhutkar A."/>
            <person name="Blanco E."/>
            <person name="Bosak S.A."/>
            <person name="Bradley R.K."/>
            <person name="Brand A.D."/>
            <person name="Brent M.R."/>
            <person name="Brooks A.N."/>
            <person name="Brown R.H."/>
            <person name="Butlin R.K."/>
            <person name="Caggese C."/>
            <person name="Calvi B.R."/>
            <person name="Bernardo de Carvalho A."/>
            <person name="Caspi A."/>
            <person name="Castrezana S."/>
            <person name="Celniker S.E."/>
            <person name="Chang J.L."/>
            <person name="Chapple C."/>
            <person name="Chatterji S."/>
            <person name="Chinwalla A."/>
            <person name="Civetta A."/>
            <person name="Clifton S.W."/>
            <person name="Comeron J.M."/>
            <person name="Costello J.C."/>
            <person name="Coyne J.A."/>
            <person name="Daub J."/>
            <person name="David R.G."/>
            <person name="Delcher A.L."/>
            <person name="Delehaunty K."/>
            <person name="Do C.B."/>
            <person name="Ebling H."/>
            <person name="Edwards K."/>
            <person name="Eickbush T."/>
            <person name="Evans J.D."/>
            <person name="Filipski A."/>
            <person name="Findeiss S."/>
            <person name="Freyhult E."/>
            <person name="Fulton L."/>
            <person name="Fulton R."/>
            <person name="Garcia A.C."/>
            <person name="Gardiner A."/>
            <person name="Garfield D.A."/>
            <person name="Garvin B.E."/>
            <person name="Gibson G."/>
            <person name="Gilbert D."/>
            <person name="Gnerre S."/>
            <person name="Godfrey J."/>
            <person name="Good R."/>
            <person name="Gotea V."/>
            <person name="Gravely B."/>
            <person name="Greenberg A.J."/>
            <person name="Griffiths-Jones S."/>
            <person name="Gross S."/>
            <person name="Guigo R."/>
            <person name="Gustafson E.A."/>
            <person name="Haerty W."/>
            <person name="Hahn M.W."/>
            <person name="Halligan D.L."/>
            <person name="Halpern A.L."/>
            <person name="Halter G.M."/>
            <person name="Han M.V."/>
            <person name="Heger A."/>
            <person name="Hillier L."/>
            <person name="Hinrichs A.S."/>
            <person name="Holmes I."/>
            <person name="Hoskins R.A."/>
            <person name="Hubisz M.J."/>
            <person name="Hultmark D."/>
            <person name="Huntley M.A."/>
            <person name="Jaffe D.B."/>
            <person name="Jagadeeshan S."/>
            <person name="Jeck W.R."/>
            <person name="Johnson J."/>
            <person name="Jones C.D."/>
            <person name="Jordan W.C."/>
            <person name="Karpen G.H."/>
            <person name="Kataoka E."/>
            <person name="Keightley P.D."/>
            <person name="Kheradpour P."/>
            <person name="Kirkness E.F."/>
            <person name="Koerich L.B."/>
            <person name="Kristiansen K."/>
            <person name="Kudrna D."/>
            <person name="Kulathinal R.J."/>
            <person name="Kumar S."/>
            <person name="Kwok R."/>
            <person name="Lander E."/>
            <person name="Langley C.H."/>
            <person name="Lapoint R."/>
            <person name="Lazzaro B.P."/>
            <person name="Lee S.J."/>
            <person name="Levesque L."/>
            <person name="Li R."/>
            <person name="Lin C.F."/>
            <person name="Lin M.F."/>
            <person name="Lindblad-Toh K."/>
            <person name="Llopart A."/>
            <person name="Long M."/>
            <person name="Low L."/>
            <person name="Lozovsky E."/>
            <person name="Lu J."/>
            <person name="Luo M."/>
            <person name="Machado C.A."/>
            <person name="Makalowski W."/>
            <person name="Marzo M."/>
            <person name="Matsuda M."/>
            <person name="Matzkin L."/>
            <person name="McAllister B."/>
            <person name="McBride C.S."/>
            <person name="McKernan B."/>
            <person name="McKernan K."/>
            <person name="Mendez-Lago M."/>
            <person name="Minx P."/>
            <person name="Mollenhauer M.U."/>
            <person name="Montooth K."/>
            <person name="Mount S.M."/>
            <person name="Mu X."/>
            <person name="Myers E."/>
            <person name="Negre B."/>
            <person name="Newfeld S."/>
            <person name="Nielsen R."/>
            <person name="Noor M.A."/>
            <person name="O'Grady P."/>
            <person name="Pachter L."/>
            <person name="Papaceit M."/>
            <person name="Parisi M.J."/>
            <person name="Parisi M."/>
            <person name="Parts L."/>
            <person name="Pedersen J.S."/>
            <person name="Pesole G."/>
            <person name="Phillippy A.M."/>
            <person name="Ponting C.P."/>
            <person name="Pop M."/>
            <person name="Porcelli D."/>
            <person name="Powell J.R."/>
            <person name="Prohaska S."/>
            <person name="Pruitt K."/>
            <person name="Puig M."/>
            <person name="Quesneville H."/>
            <person name="Ram K.R."/>
            <person name="Rand D."/>
            <person name="Rasmussen M.D."/>
            <person name="Reed L.K."/>
            <person name="Reenan R."/>
            <person name="Reily A."/>
            <person name="Remington K.A."/>
            <person name="Rieger T.T."/>
            <person name="Ritchie M.G."/>
            <person name="Robin C."/>
            <person name="Rogers Y.H."/>
            <person name="Rohde C."/>
            <person name="Rozas J."/>
            <person name="Rubenfield M.J."/>
            <person name="Ruiz A."/>
            <person name="Russo S."/>
            <person name="Salzberg S.L."/>
            <person name="Sanchez-Gracia A."/>
            <person name="Saranga D.J."/>
            <person name="Sato H."/>
            <person name="Schaeffer S.W."/>
            <person name="Schatz M.C."/>
            <person name="Schlenke T."/>
            <person name="Schwartz R."/>
            <person name="Segarra C."/>
            <person name="Singh R.S."/>
            <person name="Sirot L."/>
            <person name="Sirota M."/>
            <person name="Sisneros N.B."/>
            <person name="Smith C.D."/>
            <person name="Smith T.F."/>
            <person name="Spieth J."/>
            <person name="Stage D.E."/>
            <person name="Stark A."/>
            <person name="Stephan W."/>
            <person name="Strausberg R.L."/>
            <person name="Strempel S."/>
            <person name="Sturgill D."/>
            <person name="Sutton G."/>
            <person name="Sutton G.G."/>
            <person name="Tao W."/>
            <person name="Teichmann S."/>
            <person name="Tobari Y.N."/>
            <person name="Tomimura Y."/>
            <person name="Tsolas J.M."/>
            <person name="Valente V.L."/>
            <person name="Venter E."/>
            <person name="Venter J.C."/>
            <person name="Vicario S."/>
            <person name="Vieira F.G."/>
            <person name="Vilella A.J."/>
            <person name="Villasante A."/>
            <person name="Walenz B."/>
            <person name="Wang J."/>
            <person name="Wasserman M."/>
            <person name="Watts T."/>
            <person name="Wilson D."/>
            <person name="Wilson R.K."/>
            <person name="Wing R.A."/>
            <person name="Wolfner M.F."/>
            <person name="Wong A."/>
            <person name="Wong G.K."/>
            <person name="Wu C.I."/>
            <person name="Wu G."/>
            <person name="Yamamoto D."/>
            <person name="Yang H.P."/>
            <person name="Yang S.P."/>
            <person name="Yorke J.A."/>
            <person name="Yoshida K."/>
            <person name="Zdobnov E."/>
            <person name="Zhang P."/>
            <person name="Zhang Y."/>
            <person name="Zimin A.V."/>
            <person name="Baldwin J."/>
            <person name="Abdouelleil A."/>
            <person name="Abdulkadir J."/>
            <person name="Abebe A."/>
            <person name="Abera B."/>
            <person name="Abreu J."/>
            <person name="Acer S.C."/>
            <person name="Aftuck L."/>
            <person name="Alexander A."/>
            <person name="An P."/>
            <person name="Anderson E."/>
            <person name="Anderson S."/>
            <person name="Arachi H."/>
            <person name="Azer M."/>
            <person name="Bachantsang P."/>
            <person name="Barry A."/>
            <person name="Bayul T."/>
            <person name="Berlin A."/>
            <person name="Bessette D."/>
            <person name="Bloom T."/>
            <person name="Blye J."/>
            <person name="Boguslavskiy L."/>
            <person name="Bonnet C."/>
            <person name="Boukhgalter B."/>
            <person name="Bourzgui I."/>
            <person name="Brown A."/>
            <person name="Cahill P."/>
            <person name="Channer S."/>
            <person name="Cheshatsang Y."/>
            <person name="Chuda L."/>
            <person name="Citroen M."/>
            <person name="Collymore A."/>
            <person name="Cooke P."/>
            <person name="Costello M."/>
            <person name="D'Aco K."/>
            <person name="Daza R."/>
            <person name="De Haan G."/>
            <person name="DeGray S."/>
            <person name="DeMaso C."/>
            <person name="Dhargay N."/>
            <person name="Dooley K."/>
            <person name="Dooley E."/>
            <person name="Doricent M."/>
            <person name="Dorje P."/>
            <person name="Dorjee K."/>
            <person name="Dupes A."/>
            <person name="Elong R."/>
            <person name="Falk J."/>
            <person name="Farina A."/>
            <person name="Faro S."/>
            <person name="Ferguson D."/>
            <person name="Fisher S."/>
            <person name="Foley C.D."/>
            <person name="Franke A."/>
            <person name="Friedrich D."/>
            <person name="Gadbois L."/>
            <person name="Gearin G."/>
            <person name="Gearin C.R."/>
            <person name="Giannoukos G."/>
            <person name="Goode T."/>
            <person name="Graham J."/>
            <person name="Grandbois E."/>
            <person name="Grewal S."/>
            <person name="Gyaltsen K."/>
            <person name="Hafez N."/>
            <person name="Hagos B."/>
            <person name="Hall J."/>
            <person name="Henson C."/>
            <person name="Hollinger A."/>
            <person name="Honan T."/>
            <person name="Huard M.D."/>
            <person name="Hughes L."/>
            <person name="Hurhula B."/>
            <person name="Husby M.E."/>
            <person name="Kamat A."/>
            <person name="Kanga B."/>
            <person name="Kashin S."/>
            <person name="Khazanovich D."/>
            <person name="Kisner P."/>
            <person name="Lance K."/>
            <person name="Lara M."/>
            <person name="Lee W."/>
            <person name="Lennon N."/>
            <person name="Letendre F."/>
            <person name="LeVine R."/>
            <person name="Lipovsky A."/>
            <person name="Liu X."/>
            <person name="Liu J."/>
            <person name="Liu S."/>
            <person name="Lokyitsang T."/>
            <person name="Lokyitsang Y."/>
            <person name="Lubonja R."/>
            <person name="Lui A."/>
            <person name="MacDonald P."/>
            <person name="Magnisalis V."/>
            <person name="Maru K."/>
            <person name="Matthews C."/>
            <person name="McCusker W."/>
            <person name="McDonough S."/>
            <person name="Mehta T."/>
            <person name="Meldrim J."/>
            <person name="Meneus L."/>
            <person name="Mihai O."/>
            <person name="Mihalev A."/>
            <person name="Mihova T."/>
            <person name="Mittelman R."/>
            <person name="Mlenga V."/>
            <person name="Montmayeur A."/>
            <person name="Mulrain L."/>
            <person name="Navidi A."/>
            <person name="Naylor J."/>
            <person name="Negash T."/>
            <person name="Nguyen T."/>
            <person name="Nguyen N."/>
            <person name="Nicol R."/>
            <person name="Norbu C."/>
            <person name="Norbu N."/>
            <person name="Novod N."/>
            <person name="O'Neill B."/>
            <person name="Osman S."/>
            <person name="Markiewicz E."/>
            <person name="Oyono O.L."/>
            <person name="Patti C."/>
            <person name="Phunkhang P."/>
            <person name="Pierre F."/>
            <person name="Priest M."/>
            <person name="Raghuraman S."/>
            <person name="Rege F."/>
            <person name="Reyes R."/>
            <person name="Rise C."/>
            <person name="Rogov P."/>
            <person name="Ross K."/>
            <person name="Ryan E."/>
            <person name="Settipalli S."/>
            <person name="Shea T."/>
            <person name="Sherpa N."/>
            <person name="Shi L."/>
            <person name="Shih D."/>
            <person name="Sparrow T."/>
            <person name="Spaulding J."/>
            <person name="Stalker J."/>
            <person name="Stange-Thomann N."/>
            <person name="Stavropoulos S."/>
            <person name="Stone C."/>
            <person name="Strader C."/>
            <person name="Tesfaye S."/>
            <person name="Thomson T."/>
            <person name="Thoulutsang Y."/>
            <person name="Thoulutsang D."/>
            <person name="Topham K."/>
            <person name="Topping I."/>
            <person name="Tsamla T."/>
            <person name="Vassiliev H."/>
            <person name="Vo A."/>
            <person name="Wangchuk T."/>
            <person name="Wangdi T."/>
            <person name="Weiand M."/>
            <person name="Wilkinson J."/>
            <person name="Wilson A."/>
            <person name="Yadav S."/>
            <person name="Young G."/>
            <person name="Yu Q."/>
            <person name="Zembek L."/>
            <person name="Zhong D."/>
            <person name="Zimmer A."/>
            <person name="Zwirko Z."/>
            <person name="Jaffe D.B."/>
            <person name="Alvarez P."/>
            <person name="Brockman W."/>
            <person name="Butler J."/>
            <person name="Chin C."/>
            <person name="Gnerre S."/>
            <person name="Grabherr M."/>
            <person name="Kleber M."/>
            <person name="Mauceli E."/>
            <person name="MacCallum I."/>
        </authorList>
    </citation>
    <scope>NUCLEOTIDE SEQUENCE [LARGE SCALE GENOMIC DNA]</scope>
    <source>
        <strain evidence="12">Tucson 15081-1352.22</strain>
    </source>
</reference>
<dbReference type="PROSITE" id="PS50240">
    <property type="entry name" value="TRYPSIN_DOM"/>
    <property type="match status" value="1"/>
</dbReference>
<name>A0A0Q9XPY4_DROMO</name>
<dbReference type="SUPFAM" id="SSF50494">
    <property type="entry name" value="Trypsin-like serine proteases"/>
    <property type="match status" value="1"/>
</dbReference>
<dbReference type="GO" id="GO:0006508">
    <property type="term" value="P:proteolysis"/>
    <property type="evidence" value="ECO:0007669"/>
    <property type="project" value="UniProtKB-KW"/>
</dbReference>